<evidence type="ECO:0000256" key="9">
    <source>
        <dbReference type="ARBA" id="ARBA00022777"/>
    </source>
</evidence>
<dbReference type="SUPFAM" id="SSF47384">
    <property type="entry name" value="Homodimeric domain of signal transducing histidine kinase"/>
    <property type="match status" value="1"/>
</dbReference>
<dbReference type="PROSITE" id="PS50109">
    <property type="entry name" value="HIS_KIN"/>
    <property type="match status" value="1"/>
</dbReference>
<proteinExistence type="predicted"/>
<evidence type="ECO:0000256" key="3">
    <source>
        <dbReference type="ARBA" id="ARBA00012438"/>
    </source>
</evidence>
<dbReference type="GO" id="GO:0005886">
    <property type="term" value="C:plasma membrane"/>
    <property type="evidence" value="ECO:0007669"/>
    <property type="project" value="UniProtKB-SubCell"/>
</dbReference>
<sequence length="353" mass="40606">MKQNRSIFRRFLKVHFLFIFFPPIMLIFFSAFVGFSNAHEKDLNSLNLFYLTVLLFGFIIVAFVILSWLFFLKLQKRLARLQEVMSCSAQNNSFPKPISVQADRMDEIDQLGSSFNWMIQQLEGSRKRAYEEELLRHRLIANLSHDLRTPLTILRGHVTRLNHESLSLEGQNSLTEINHTITRVGDLMDDLLTYTLLTSGKLPFVPVTTDIGRLVRASVAAWYPVFEEREIQLDVDLPGDETFYWEADPQWMTRVLDNLFQNILRHAAEGKYANIMVDVEKEQIIVADRGPGMGNSSHERGAGIGLSTCHYMLKKMRLKADFTSNENGTRVTIKHTERTSTSASGEVNRWSLE</sequence>
<dbReference type="EMBL" id="LIUT01000001">
    <property type="protein sequence ID" value="KOR89359.1"/>
    <property type="molecule type" value="Genomic_DNA"/>
</dbReference>
<dbReference type="CDD" id="cd00082">
    <property type="entry name" value="HisKA"/>
    <property type="match status" value="1"/>
</dbReference>
<keyword evidence="13 14" id="KW-0472">Membrane</keyword>
<feature type="domain" description="HAMP" evidence="16">
    <location>
        <begin position="72"/>
        <end position="127"/>
    </location>
</feature>
<evidence type="ECO:0000256" key="12">
    <source>
        <dbReference type="ARBA" id="ARBA00023012"/>
    </source>
</evidence>
<keyword evidence="11 14" id="KW-1133">Transmembrane helix</keyword>
<dbReference type="CDD" id="cd06225">
    <property type="entry name" value="HAMP"/>
    <property type="match status" value="1"/>
</dbReference>
<name>A0A0M1P5R2_9BACL</name>
<evidence type="ECO:0000256" key="4">
    <source>
        <dbReference type="ARBA" id="ARBA00022475"/>
    </source>
</evidence>
<dbReference type="PANTHER" id="PTHR45528:SF1">
    <property type="entry name" value="SENSOR HISTIDINE KINASE CPXA"/>
    <property type="match status" value="1"/>
</dbReference>
<evidence type="ECO:0000256" key="13">
    <source>
        <dbReference type="ARBA" id="ARBA00023136"/>
    </source>
</evidence>
<evidence type="ECO:0000313" key="17">
    <source>
        <dbReference type="EMBL" id="KOR89359.1"/>
    </source>
</evidence>
<keyword evidence="5" id="KW-0597">Phosphoprotein</keyword>
<feature type="transmembrane region" description="Helical" evidence="14">
    <location>
        <begin position="12"/>
        <end position="36"/>
    </location>
</feature>
<comment type="subcellular location">
    <subcellularLocation>
        <location evidence="2">Cell membrane</location>
        <topology evidence="2">Multi-pass membrane protein</topology>
    </subcellularLocation>
</comment>
<dbReference type="SMART" id="SM00388">
    <property type="entry name" value="HisKA"/>
    <property type="match status" value="1"/>
</dbReference>
<dbReference type="SMART" id="SM00387">
    <property type="entry name" value="HATPase_c"/>
    <property type="match status" value="1"/>
</dbReference>
<dbReference type="InterPro" id="IPR003660">
    <property type="entry name" value="HAMP_dom"/>
</dbReference>
<comment type="caution">
    <text evidence="17">The sequence shown here is derived from an EMBL/GenBank/DDBJ whole genome shotgun (WGS) entry which is preliminary data.</text>
</comment>
<dbReference type="Pfam" id="PF02518">
    <property type="entry name" value="HATPase_c"/>
    <property type="match status" value="1"/>
</dbReference>
<evidence type="ECO:0000256" key="7">
    <source>
        <dbReference type="ARBA" id="ARBA00022692"/>
    </source>
</evidence>
<evidence type="ECO:0000256" key="1">
    <source>
        <dbReference type="ARBA" id="ARBA00000085"/>
    </source>
</evidence>
<dbReference type="SUPFAM" id="SSF55874">
    <property type="entry name" value="ATPase domain of HSP90 chaperone/DNA topoisomerase II/histidine kinase"/>
    <property type="match status" value="1"/>
</dbReference>
<organism evidence="17 18">
    <name type="scientific">Paenibacillus solani</name>
    <dbReference type="NCBI Taxonomy" id="1705565"/>
    <lineage>
        <taxon>Bacteria</taxon>
        <taxon>Bacillati</taxon>
        <taxon>Bacillota</taxon>
        <taxon>Bacilli</taxon>
        <taxon>Bacillales</taxon>
        <taxon>Paenibacillaceae</taxon>
        <taxon>Paenibacillus</taxon>
    </lineage>
</organism>
<dbReference type="InterPro" id="IPR050398">
    <property type="entry name" value="HssS/ArlS-like"/>
</dbReference>
<evidence type="ECO:0000256" key="11">
    <source>
        <dbReference type="ARBA" id="ARBA00022989"/>
    </source>
</evidence>
<dbReference type="InterPro" id="IPR036890">
    <property type="entry name" value="HATPase_C_sf"/>
</dbReference>
<dbReference type="GO" id="GO:0005524">
    <property type="term" value="F:ATP binding"/>
    <property type="evidence" value="ECO:0007669"/>
    <property type="project" value="UniProtKB-KW"/>
</dbReference>
<dbReference type="AlphaFoldDB" id="A0A0M1P5R2"/>
<dbReference type="Gene3D" id="1.10.287.130">
    <property type="match status" value="1"/>
</dbReference>
<feature type="transmembrane region" description="Helical" evidence="14">
    <location>
        <begin position="48"/>
        <end position="72"/>
    </location>
</feature>
<keyword evidence="4" id="KW-1003">Cell membrane</keyword>
<reference evidence="18" key="1">
    <citation type="submission" date="2015-08" db="EMBL/GenBank/DDBJ databases">
        <title>Genome sequencing project for genomic taxonomy and phylogenomics of Bacillus-like bacteria.</title>
        <authorList>
            <person name="Liu B."/>
            <person name="Wang J."/>
            <person name="Zhu Y."/>
            <person name="Liu G."/>
            <person name="Chen Q."/>
            <person name="Chen Z."/>
            <person name="Lan J."/>
            <person name="Che J."/>
            <person name="Ge C."/>
            <person name="Shi H."/>
            <person name="Pan Z."/>
            <person name="Liu X."/>
        </authorList>
    </citation>
    <scope>NUCLEOTIDE SEQUENCE [LARGE SCALE GENOMIC DNA]</scope>
    <source>
        <strain evidence="18">FJAT-22460</strain>
    </source>
</reference>
<dbReference type="PANTHER" id="PTHR45528">
    <property type="entry name" value="SENSOR HISTIDINE KINASE CPXA"/>
    <property type="match status" value="1"/>
</dbReference>
<dbReference type="InterPro" id="IPR003594">
    <property type="entry name" value="HATPase_dom"/>
</dbReference>
<keyword evidence="12" id="KW-0902">Two-component regulatory system</keyword>
<dbReference type="PROSITE" id="PS50885">
    <property type="entry name" value="HAMP"/>
    <property type="match status" value="1"/>
</dbReference>
<dbReference type="InterPro" id="IPR003661">
    <property type="entry name" value="HisK_dim/P_dom"/>
</dbReference>
<dbReference type="EC" id="2.7.13.3" evidence="3"/>
<dbReference type="Pfam" id="PF00512">
    <property type="entry name" value="HisKA"/>
    <property type="match status" value="1"/>
</dbReference>
<keyword evidence="9 17" id="KW-0418">Kinase</keyword>
<evidence type="ECO:0000256" key="6">
    <source>
        <dbReference type="ARBA" id="ARBA00022679"/>
    </source>
</evidence>
<keyword evidence="6" id="KW-0808">Transferase</keyword>
<accession>A0A0M1P5R2</accession>
<feature type="domain" description="Histidine kinase" evidence="15">
    <location>
        <begin position="142"/>
        <end position="339"/>
    </location>
</feature>
<dbReference type="Gene3D" id="3.30.565.10">
    <property type="entry name" value="Histidine kinase-like ATPase, C-terminal domain"/>
    <property type="match status" value="1"/>
</dbReference>
<comment type="catalytic activity">
    <reaction evidence="1">
        <text>ATP + protein L-histidine = ADP + protein N-phospho-L-histidine.</text>
        <dbReference type="EC" id="2.7.13.3"/>
    </reaction>
</comment>
<keyword evidence="18" id="KW-1185">Reference proteome</keyword>
<evidence type="ECO:0000256" key="14">
    <source>
        <dbReference type="SAM" id="Phobius"/>
    </source>
</evidence>
<evidence type="ECO:0000256" key="5">
    <source>
        <dbReference type="ARBA" id="ARBA00022553"/>
    </source>
</evidence>
<evidence type="ECO:0000313" key="18">
    <source>
        <dbReference type="Proteomes" id="UP000036932"/>
    </source>
</evidence>
<protein>
    <recommendedName>
        <fullName evidence="3">histidine kinase</fullName>
        <ecNumber evidence="3">2.7.13.3</ecNumber>
    </recommendedName>
</protein>
<gene>
    <name evidence="17" type="ORF">AM231_09520</name>
</gene>
<dbReference type="RefSeq" id="WP_082341583.1">
    <property type="nucleotide sequence ID" value="NZ_LIUT01000001.1"/>
</dbReference>
<keyword evidence="7 14" id="KW-0812">Transmembrane</keyword>
<dbReference type="Gene3D" id="6.10.340.10">
    <property type="match status" value="1"/>
</dbReference>
<keyword evidence="10" id="KW-0067">ATP-binding</keyword>
<evidence type="ECO:0000256" key="8">
    <source>
        <dbReference type="ARBA" id="ARBA00022741"/>
    </source>
</evidence>
<dbReference type="Proteomes" id="UP000036932">
    <property type="component" value="Unassembled WGS sequence"/>
</dbReference>
<dbReference type="GO" id="GO:0000155">
    <property type="term" value="F:phosphorelay sensor kinase activity"/>
    <property type="evidence" value="ECO:0007669"/>
    <property type="project" value="InterPro"/>
</dbReference>
<evidence type="ECO:0000256" key="10">
    <source>
        <dbReference type="ARBA" id="ARBA00022840"/>
    </source>
</evidence>
<evidence type="ECO:0000259" key="16">
    <source>
        <dbReference type="PROSITE" id="PS50885"/>
    </source>
</evidence>
<dbReference type="InterPro" id="IPR036097">
    <property type="entry name" value="HisK_dim/P_sf"/>
</dbReference>
<evidence type="ECO:0000256" key="2">
    <source>
        <dbReference type="ARBA" id="ARBA00004651"/>
    </source>
</evidence>
<dbReference type="OrthoDB" id="14660at2"/>
<evidence type="ECO:0000259" key="15">
    <source>
        <dbReference type="PROSITE" id="PS50109"/>
    </source>
</evidence>
<dbReference type="InterPro" id="IPR005467">
    <property type="entry name" value="His_kinase_dom"/>
</dbReference>
<keyword evidence="8" id="KW-0547">Nucleotide-binding</keyword>
<dbReference type="PATRIC" id="fig|1705565.3.peg.3879"/>